<dbReference type="Gene3D" id="2.60.40.1180">
    <property type="entry name" value="Golgi alpha-mannosidase II"/>
    <property type="match status" value="1"/>
</dbReference>
<dbReference type="Pfam" id="PF22848">
    <property type="entry name" value="ASD1_dom"/>
    <property type="match status" value="1"/>
</dbReference>
<keyword evidence="10" id="KW-1185">Reference proteome</keyword>
<sequence>MRATVTAHRDYTVAEIDPRLYGSFVEHLGRAVYTGIYEPDHPTADADGFRQDVIDLVKEIDVPITRYPGGNFVSAYNWEDGIGPKEDRPVRLDLAWHTSESNEVGIHEFADWAEKAGTEMMLAVNLGSRGLDEARNFLEYVNHPGGSYWSDLRKANGRDAPWDVKLWCLGNEMDGPWQIGQKTAAEYGRIAFETAKAMRASDKSIELVVCGSSSPKMATYPEWEATVLDYTYDAVDYVSLHMYFDDHDANPQSFLGKSVLLDDYIDTIAAVIKQTKTKKRSSHDVYISFDEWNVWYHSAEQDKAILQGNEGWPFAPPLLEDTYDFADVLQVGSIINSFIRRADVVKIGCLAQLVNVIAPIMTVKGGPAWRQTIFYPYLYGSQYGRGTSLDIRIDSPTFDTDFAKGIKYLDASAVAADDGALTFFFVNRNLSEPIELDVALGGFDQSKIIMDKVIEGFDLKAVNGPDGEPVAPTDGKNATVTNGRLSATLPPASYRMIRIGA</sequence>
<proteinExistence type="inferred from homology"/>
<organism evidence="9 10">
    <name type="scientific">Celeribacter marinus</name>
    <dbReference type="NCBI Taxonomy" id="1397108"/>
    <lineage>
        <taxon>Bacteria</taxon>
        <taxon>Pseudomonadati</taxon>
        <taxon>Pseudomonadota</taxon>
        <taxon>Alphaproteobacteria</taxon>
        <taxon>Rhodobacterales</taxon>
        <taxon>Roseobacteraceae</taxon>
        <taxon>Celeribacter</taxon>
    </lineage>
</organism>
<evidence type="ECO:0000256" key="2">
    <source>
        <dbReference type="ARBA" id="ARBA00007186"/>
    </source>
</evidence>
<evidence type="ECO:0000256" key="4">
    <source>
        <dbReference type="ARBA" id="ARBA00012670"/>
    </source>
</evidence>
<reference evidence="9 10" key="1">
    <citation type="submission" date="2015-05" db="EMBL/GenBank/DDBJ databases">
        <authorList>
            <person name="Wang D.B."/>
            <person name="Wang M."/>
        </authorList>
    </citation>
    <scope>NUCLEOTIDE SEQUENCE [LARGE SCALE GENOMIC DNA]</scope>
    <source>
        <strain evidence="9 10">IMCC 12053</strain>
    </source>
</reference>
<dbReference type="InterPro" id="IPR055235">
    <property type="entry name" value="ASD1_cat"/>
</dbReference>
<dbReference type="EMBL" id="CP012023">
    <property type="protein sequence ID" value="ALI56256.1"/>
    <property type="molecule type" value="Genomic_DNA"/>
</dbReference>
<evidence type="ECO:0000256" key="6">
    <source>
        <dbReference type="ARBA" id="ARBA00023277"/>
    </source>
</evidence>
<dbReference type="RefSeq" id="WP_062219114.1">
    <property type="nucleotide sequence ID" value="NZ_CP012023.1"/>
</dbReference>
<dbReference type="KEGG" id="cmar:IMCC12053_2309"/>
<dbReference type="Pfam" id="PF06964">
    <property type="entry name" value="Alpha-L-AF_C"/>
    <property type="match status" value="1"/>
</dbReference>
<evidence type="ECO:0000256" key="1">
    <source>
        <dbReference type="ARBA" id="ARBA00001462"/>
    </source>
</evidence>
<dbReference type="InterPro" id="IPR017853">
    <property type="entry name" value="GH"/>
</dbReference>
<dbReference type="EC" id="3.2.1.55" evidence="4"/>
<dbReference type="PATRIC" id="fig|1397108.4.peg.2358"/>
<name>A0A0P0ACU9_9RHOB</name>
<comment type="subunit">
    <text evidence="3">Homohexamer; trimer of dimers.</text>
</comment>
<feature type="domain" description="Alpha-L-arabinofuranosidase C-terminal" evidence="8">
    <location>
        <begin position="290"/>
        <end position="493"/>
    </location>
</feature>
<dbReference type="Proteomes" id="UP000064920">
    <property type="component" value="Chromosome"/>
</dbReference>
<dbReference type="Gene3D" id="3.20.20.80">
    <property type="entry name" value="Glycosidases"/>
    <property type="match status" value="1"/>
</dbReference>
<dbReference type="OrthoDB" id="9758333at2"/>
<accession>A0A0P0ACU9</accession>
<gene>
    <name evidence="9" type="ORF">IMCC12053_2309</name>
</gene>
<comment type="similarity">
    <text evidence="2">Belongs to the glycosyl hydrolase 51 family.</text>
</comment>
<dbReference type="GO" id="GO:0046556">
    <property type="term" value="F:alpha-L-arabinofuranosidase activity"/>
    <property type="evidence" value="ECO:0007669"/>
    <property type="project" value="UniProtKB-EC"/>
</dbReference>
<evidence type="ECO:0000313" key="9">
    <source>
        <dbReference type="EMBL" id="ALI56256.1"/>
    </source>
</evidence>
<dbReference type="SUPFAM" id="SSF51445">
    <property type="entry name" value="(Trans)glycosidases"/>
    <property type="match status" value="1"/>
</dbReference>
<evidence type="ECO:0000256" key="7">
    <source>
        <dbReference type="ARBA" id="ARBA00023295"/>
    </source>
</evidence>
<dbReference type="SUPFAM" id="SSF51011">
    <property type="entry name" value="Glycosyl hydrolase domain"/>
    <property type="match status" value="1"/>
</dbReference>
<evidence type="ECO:0000256" key="5">
    <source>
        <dbReference type="ARBA" id="ARBA00022801"/>
    </source>
</evidence>
<dbReference type="GO" id="GO:0000272">
    <property type="term" value="P:polysaccharide catabolic process"/>
    <property type="evidence" value="ECO:0007669"/>
    <property type="project" value="TreeGrafter"/>
</dbReference>
<dbReference type="PANTHER" id="PTHR43576:SF3">
    <property type="entry name" value="ALPHA-L-ARABINOFURANOSIDASE C"/>
    <property type="match status" value="1"/>
</dbReference>
<keyword evidence="7 9" id="KW-0326">Glycosidase</keyword>
<protein>
    <recommendedName>
        <fullName evidence="4">non-reducing end alpha-L-arabinofuranosidase</fullName>
        <ecNumber evidence="4">3.2.1.55</ecNumber>
    </recommendedName>
</protein>
<dbReference type="PANTHER" id="PTHR43576">
    <property type="entry name" value="ALPHA-L-ARABINOFURANOSIDASE C-RELATED"/>
    <property type="match status" value="1"/>
</dbReference>
<evidence type="ECO:0000313" key="10">
    <source>
        <dbReference type="Proteomes" id="UP000064920"/>
    </source>
</evidence>
<keyword evidence="5 9" id="KW-0378">Hydrolase</keyword>
<dbReference type="InterPro" id="IPR013780">
    <property type="entry name" value="Glyco_hydro_b"/>
</dbReference>
<evidence type="ECO:0000256" key="3">
    <source>
        <dbReference type="ARBA" id="ARBA00011165"/>
    </source>
</evidence>
<dbReference type="AlphaFoldDB" id="A0A0P0ACU9"/>
<evidence type="ECO:0000259" key="8">
    <source>
        <dbReference type="SMART" id="SM00813"/>
    </source>
</evidence>
<dbReference type="SMART" id="SM00813">
    <property type="entry name" value="Alpha-L-AF_C"/>
    <property type="match status" value="1"/>
</dbReference>
<dbReference type="InterPro" id="IPR010720">
    <property type="entry name" value="Alpha-L-AF_C"/>
</dbReference>
<comment type="catalytic activity">
    <reaction evidence="1">
        <text>Hydrolysis of terminal non-reducing alpha-L-arabinofuranoside residues in alpha-L-arabinosides.</text>
        <dbReference type="EC" id="3.2.1.55"/>
    </reaction>
</comment>
<keyword evidence="6" id="KW-0119">Carbohydrate metabolism</keyword>
<dbReference type="GO" id="GO:0046373">
    <property type="term" value="P:L-arabinose metabolic process"/>
    <property type="evidence" value="ECO:0007669"/>
    <property type="project" value="InterPro"/>
</dbReference>
<dbReference type="STRING" id="1397108.IMCC12053_2309"/>